<feature type="signal peptide" evidence="1">
    <location>
        <begin position="1"/>
        <end position="23"/>
    </location>
</feature>
<dbReference type="Pfam" id="PF04402">
    <property type="entry name" value="SIMPL"/>
    <property type="match status" value="1"/>
</dbReference>
<accession>A0ABX0G8B2</accession>
<dbReference type="Proteomes" id="UP001515660">
    <property type="component" value="Unassembled WGS sequence"/>
</dbReference>
<evidence type="ECO:0000256" key="1">
    <source>
        <dbReference type="SAM" id="SignalP"/>
    </source>
</evidence>
<protein>
    <submittedName>
        <fullName evidence="2">SIMPL domain-containing protein</fullName>
    </submittedName>
</protein>
<dbReference type="Gene3D" id="3.30.110.170">
    <property type="entry name" value="Protein of unknown function (DUF541), domain 1"/>
    <property type="match status" value="1"/>
</dbReference>
<organism evidence="2 3">
    <name type="scientific">Rhodobacter calidifons</name>
    <dbReference type="NCBI Taxonomy" id="2715277"/>
    <lineage>
        <taxon>Bacteria</taxon>
        <taxon>Pseudomonadati</taxon>
        <taxon>Pseudomonadota</taxon>
        <taxon>Alphaproteobacteria</taxon>
        <taxon>Rhodobacterales</taxon>
        <taxon>Rhodobacter group</taxon>
        <taxon>Rhodobacter</taxon>
    </lineage>
</organism>
<dbReference type="EMBL" id="JAANHS010000009">
    <property type="protein sequence ID" value="NHB77525.1"/>
    <property type="molecule type" value="Genomic_DNA"/>
</dbReference>
<dbReference type="Gene3D" id="3.30.70.2970">
    <property type="entry name" value="Protein of unknown function (DUF541), domain 2"/>
    <property type="match status" value="1"/>
</dbReference>
<dbReference type="InterPro" id="IPR007497">
    <property type="entry name" value="SIMPL/DUF541"/>
</dbReference>
<dbReference type="PANTHER" id="PTHR34387:SF1">
    <property type="entry name" value="PERIPLASMIC IMMUNOGENIC PROTEIN"/>
    <property type="match status" value="1"/>
</dbReference>
<name>A0ABX0G8B2_9RHOB</name>
<gene>
    <name evidence="2" type="ORF">G8O29_12365</name>
</gene>
<comment type="caution">
    <text evidence="2">The sequence shown here is derived from an EMBL/GenBank/DDBJ whole genome shotgun (WGS) entry which is preliminary data.</text>
</comment>
<evidence type="ECO:0000313" key="3">
    <source>
        <dbReference type="Proteomes" id="UP001515660"/>
    </source>
</evidence>
<dbReference type="PANTHER" id="PTHR34387">
    <property type="entry name" value="SLR1258 PROTEIN"/>
    <property type="match status" value="1"/>
</dbReference>
<keyword evidence="1" id="KW-0732">Signal</keyword>
<reference evidence="2 3" key="1">
    <citation type="journal article" date="2022" name="Microorganisms">
        <title>Genome Sequence and Characterization of a Xanthorhodopsin-Containing, Aerobic Anoxygenic Phototrophic Rhodobacter Species, Isolated from Mesophilic Conditions at Yellowstone National Park.</title>
        <authorList>
            <person name="Kyndt J.A."/>
            <person name="Robertson S."/>
            <person name="Shoffstall I.B."/>
            <person name="Ramaley R.F."/>
            <person name="Meyer T.E."/>
        </authorList>
    </citation>
    <scope>NUCLEOTIDE SEQUENCE [LARGE SCALE GENOMIC DNA]</scope>
    <source>
        <strain evidence="2 3">M37P</strain>
    </source>
</reference>
<keyword evidence="3" id="KW-1185">Reference proteome</keyword>
<dbReference type="RefSeq" id="WP_166403556.1">
    <property type="nucleotide sequence ID" value="NZ_JAANHS010000009.1"/>
</dbReference>
<feature type="chain" id="PRO_5047150362" evidence="1">
    <location>
        <begin position="24"/>
        <end position="231"/>
    </location>
</feature>
<sequence length="231" mass="23140">MRALNALFLSAALVLPLADPVLADDRPTRTISVTGTGTVEAAPDMATLMIGVTTQGDTAAAALAANTAATDAVIARLTASGIEARDMQTSNLSINPNWTGYDSSAPRISGYVASNMLTVRVRKLDTTGAVLDAAVADGANTLNGLTFGLADPEPAYAEARKEAVADARAKAELLAGAAGVSLGAVLSIADGGAMTDPAPMYREAVSAAPVPVVGGELGLVATVTLTFAIAD</sequence>
<proteinExistence type="predicted"/>
<dbReference type="InterPro" id="IPR052022">
    <property type="entry name" value="26kDa_periplasmic_antigen"/>
</dbReference>
<evidence type="ECO:0000313" key="2">
    <source>
        <dbReference type="EMBL" id="NHB77525.1"/>
    </source>
</evidence>